<name>A0A6G1SQ67_9ACAR</name>
<accession>A0A6G1SQ67</accession>
<dbReference type="EMBL" id="GGYP01007259">
    <property type="protein sequence ID" value="MDE52030.1"/>
    <property type="molecule type" value="Transcribed_RNA"/>
</dbReference>
<gene>
    <name evidence="1" type="ORF">g.20966</name>
</gene>
<sequence>MFTETVNHKMPAKNSNHKSITPTASRTILARTLVVVVCSLALVQQLPAVTFIDGATPITSATRATRQQQQQANGAAEVCLRRAGELDKCLPKLVVYGDRKFDPPRNDEQLDKHCLLLDDNLKCVSSYSRECLPPFARNLYSVVTRRLKGQFAKRCKSKEGRADFLNLMACADLKHMEPAHRCMDAFIAHLEHIGAGQQSRQIELTCCTFQLFQDCIFTVSKRMKCSERKVSSEKSIEYVKTIINSMGGDMMEFMCGRFESIQACRAGYPKLMDEFSELSGRVLNGTLKPKAASPLRPMLQLFIDSQQSNDE</sequence>
<reference evidence="1" key="1">
    <citation type="submission" date="2018-10" db="EMBL/GenBank/DDBJ databases">
        <title>Transcriptome assembly of Aceria tosichella (Wheat curl mite) Type 2.</title>
        <authorList>
            <person name="Scully E.D."/>
            <person name="Geib S.M."/>
            <person name="Palmer N.A."/>
            <person name="Gupta A.K."/>
            <person name="Sarath G."/>
            <person name="Tatineni S."/>
        </authorList>
    </citation>
    <scope>NUCLEOTIDE SEQUENCE</scope>
    <source>
        <strain evidence="1">LincolnNE</strain>
    </source>
</reference>
<dbReference type="PANTHER" id="PTHR33964">
    <property type="entry name" value="RE45066P-RELATED"/>
    <property type="match status" value="1"/>
</dbReference>
<evidence type="ECO:0000313" key="1">
    <source>
        <dbReference type="EMBL" id="MDE52030.1"/>
    </source>
</evidence>
<dbReference type="AlphaFoldDB" id="A0A6G1SQ67"/>
<dbReference type="PANTHER" id="PTHR33964:SF1">
    <property type="entry name" value="RE45066P"/>
    <property type="match status" value="1"/>
</dbReference>
<proteinExistence type="predicted"/>
<protein>
    <submittedName>
        <fullName evidence="1">Uncharacterized protein</fullName>
    </submittedName>
</protein>
<organism evidence="1">
    <name type="scientific">Aceria tosichella</name>
    <name type="common">wheat curl mite</name>
    <dbReference type="NCBI Taxonomy" id="561515"/>
    <lineage>
        <taxon>Eukaryota</taxon>
        <taxon>Metazoa</taxon>
        <taxon>Ecdysozoa</taxon>
        <taxon>Arthropoda</taxon>
        <taxon>Chelicerata</taxon>
        <taxon>Arachnida</taxon>
        <taxon>Acari</taxon>
        <taxon>Acariformes</taxon>
        <taxon>Trombidiformes</taxon>
        <taxon>Prostigmata</taxon>
        <taxon>Eupodina</taxon>
        <taxon>Eriophyoidea</taxon>
        <taxon>Eriophyidae</taxon>
        <taxon>Eriophyinae</taxon>
        <taxon>Aceriini</taxon>
        <taxon>Aceria</taxon>
    </lineage>
</organism>